<evidence type="ECO:0000256" key="3">
    <source>
        <dbReference type="SAM" id="MobiDB-lite"/>
    </source>
</evidence>
<evidence type="ECO:0000313" key="6">
    <source>
        <dbReference type="Proteomes" id="UP000322214"/>
    </source>
</evidence>
<comment type="subcellular location">
    <subcellularLocation>
        <location evidence="1">Membrane</location>
    </subcellularLocation>
</comment>
<gene>
    <name evidence="5" type="ORF">MFFC18_32760</name>
</gene>
<reference evidence="5 6" key="1">
    <citation type="submission" date="2019-08" db="EMBL/GenBank/DDBJ databases">
        <title>Deep-cultivation of Planctomycetes and their phenomic and genomic characterization uncovers novel biology.</title>
        <authorList>
            <person name="Wiegand S."/>
            <person name="Jogler M."/>
            <person name="Boedeker C."/>
            <person name="Pinto D."/>
            <person name="Vollmers J."/>
            <person name="Rivas-Marin E."/>
            <person name="Kohn T."/>
            <person name="Peeters S.H."/>
            <person name="Heuer A."/>
            <person name="Rast P."/>
            <person name="Oberbeckmann S."/>
            <person name="Bunk B."/>
            <person name="Jeske O."/>
            <person name="Meyerdierks A."/>
            <person name="Storesund J.E."/>
            <person name="Kallscheuer N."/>
            <person name="Luecker S."/>
            <person name="Lage O.M."/>
            <person name="Pohl T."/>
            <person name="Merkel B.J."/>
            <person name="Hornburger P."/>
            <person name="Mueller R.-W."/>
            <person name="Bruemmer F."/>
            <person name="Labrenz M."/>
            <person name="Spormann A.M."/>
            <person name="Op den Camp H."/>
            <person name="Overmann J."/>
            <person name="Amann R."/>
            <person name="Jetten M.S.M."/>
            <person name="Mascher T."/>
            <person name="Medema M.H."/>
            <person name="Devos D.P."/>
            <person name="Kaster A.-K."/>
            <person name="Ovreas L."/>
            <person name="Rohde M."/>
            <person name="Galperin M.Y."/>
            <person name="Jogler C."/>
        </authorList>
    </citation>
    <scope>NUCLEOTIDE SEQUENCE [LARGE SCALE GENOMIC DNA]</scope>
    <source>
        <strain evidence="5 6">FC18</strain>
    </source>
</reference>
<sequence>MAKKQKKIDAGPSKAYLLSFGDTMTALLAFFIVLNSLAEDQTGANMHAGTGSFVNAFAKSGMPGGNPGNRSSDMIQQASQAPIYALGKNLDKNEKQGLSEPEGKIGPDDADSKDRVLDREKEEFQKFLYAMEKKFGLETKPPISNQVVFDSFQRFKEKDGTLGDHAIKLAAELIPKLRQNGSKLEIIIWARMPSSGEVNRELSKSFDVKKEIEKLFWLTPAMKNQIRYTVKPWLFTDAKRPVVSFVMSETER</sequence>
<feature type="domain" description="Motility protein B-like N-terminal" evidence="4">
    <location>
        <begin position="3"/>
        <end position="39"/>
    </location>
</feature>
<dbReference type="OrthoDB" id="251623at2"/>
<evidence type="ECO:0000256" key="2">
    <source>
        <dbReference type="ARBA" id="ARBA00023136"/>
    </source>
</evidence>
<organism evidence="5 6">
    <name type="scientific">Mariniblastus fucicola</name>
    <dbReference type="NCBI Taxonomy" id="980251"/>
    <lineage>
        <taxon>Bacteria</taxon>
        <taxon>Pseudomonadati</taxon>
        <taxon>Planctomycetota</taxon>
        <taxon>Planctomycetia</taxon>
        <taxon>Pirellulales</taxon>
        <taxon>Pirellulaceae</taxon>
        <taxon>Mariniblastus</taxon>
    </lineage>
</organism>
<dbReference type="EMBL" id="CP042912">
    <property type="protein sequence ID" value="QEG23378.1"/>
    <property type="molecule type" value="Genomic_DNA"/>
</dbReference>
<dbReference type="KEGG" id="mff:MFFC18_32760"/>
<dbReference type="InterPro" id="IPR025713">
    <property type="entry name" value="MotB-like_N_dom"/>
</dbReference>
<name>A0A5B9PAI2_9BACT</name>
<evidence type="ECO:0000259" key="4">
    <source>
        <dbReference type="Pfam" id="PF13677"/>
    </source>
</evidence>
<evidence type="ECO:0000256" key="1">
    <source>
        <dbReference type="ARBA" id="ARBA00004370"/>
    </source>
</evidence>
<dbReference type="Proteomes" id="UP000322214">
    <property type="component" value="Chromosome"/>
</dbReference>
<keyword evidence="6" id="KW-1185">Reference proteome</keyword>
<dbReference type="STRING" id="980251.GCA_001642875_02798"/>
<evidence type="ECO:0000313" key="5">
    <source>
        <dbReference type="EMBL" id="QEG23378.1"/>
    </source>
</evidence>
<feature type="region of interest" description="Disordered" evidence="3">
    <location>
        <begin position="93"/>
        <end position="115"/>
    </location>
</feature>
<proteinExistence type="predicted"/>
<dbReference type="GO" id="GO:0016020">
    <property type="term" value="C:membrane"/>
    <property type="evidence" value="ECO:0007669"/>
    <property type="project" value="UniProtKB-SubCell"/>
</dbReference>
<dbReference type="Pfam" id="PF13677">
    <property type="entry name" value="MotB_plug"/>
    <property type="match status" value="1"/>
</dbReference>
<dbReference type="RefSeq" id="WP_075082131.1">
    <property type="nucleotide sequence ID" value="NZ_CP042912.1"/>
</dbReference>
<keyword evidence="2" id="KW-0472">Membrane</keyword>
<protein>
    <recommendedName>
        <fullName evidence="4">Motility protein B-like N-terminal domain-containing protein</fullName>
    </recommendedName>
</protein>
<accession>A0A5B9PAI2</accession>
<dbReference type="AlphaFoldDB" id="A0A5B9PAI2"/>